<comment type="caution">
    <text evidence="11">The sequence shown here is derived from an EMBL/GenBank/DDBJ whole genome shotgun (WGS) entry which is preliminary data.</text>
</comment>
<feature type="domain" description="Protein kinase" evidence="10">
    <location>
        <begin position="372"/>
        <end position="797"/>
    </location>
</feature>
<evidence type="ECO:0000256" key="8">
    <source>
        <dbReference type="PIRSR" id="PIRSR630616-3"/>
    </source>
</evidence>
<feature type="region of interest" description="Disordered" evidence="9">
    <location>
        <begin position="1"/>
        <end position="113"/>
    </location>
</feature>
<feature type="region of interest" description="Disordered" evidence="9">
    <location>
        <begin position="639"/>
        <end position="663"/>
    </location>
</feature>
<protein>
    <recommendedName>
        <fullName evidence="10">Protein kinase domain-containing protein</fullName>
    </recommendedName>
</protein>
<feature type="active site" description="Proton acceptor" evidence="6">
    <location>
        <position position="533"/>
    </location>
</feature>
<feature type="region of interest" description="Disordered" evidence="9">
    <location>
        <begin position="162"/>
        <end position="243"/>
    </location>
</feature>
<keyword evidence="3 7" id="KW-0547">Nucleotide-binding</keyword>
<dbReference type="PROSITE" id="PS50011">
    <property type="entry name" value="PROTEIN_KINASE_DOM"/>
    <property type="match status" value="1"/>
</dbReference>
<sequence length="823" mass="83518">MAAAESEKDHKLSTRTSRRDSDVCISATAHAGSAATPPADCLTMDAAASTPASPAIEGPPTPPNPHAKCNLNLLPALSVTRPPPVADLPPTPSSPSPAPATQTTTTTPARRDSKATRALLQLGAACRRISEVGLSAVTSAAVSWVLPGAAAKARRGGAAAATALGSGDSADPDPEAALSPRNSDLGSSFISRGGSSSAVTTPRKVSTPTPAAAKPSPPCARRFGSGSHHSAPQGPSAPSFTYGSSRVASSAWARHLDGSISGPCGTARPGSCSGPLTPPLVPMLPPSALALTLALPAAAVASAAPTSPTDGSAPPPPPPAAAAAQQSADAGSGAGFFRPRVTPADGLLYLAPCARASMWTPQRGTRWSLSQYGLHRRLYRGYASTVYKATCVTSSTEVVLKVYSLATLTDFLRHQVLRELDIHSRLMHPGIVQLLAAFRRGAGGERGGAMRAGDLDRGDWTGETGSGRLDGGVPGCEADVLVMVLEYVRVGSLDQARKRLGGRLGEQWAVQLVVCPLLRVMSHLHRLGVVHRDIKPENILFTPDWRLKLCDFGVSIYLQEERAGTRAGSSDYMAPEVNACPLKRTPADNKVNDQLAYGASCDVWSLGAVVYELLVGFTPFPGGPPPGGATATATAAATAASRTRSSETRSAEPQVEGVRRSCGSMTAPAAAGDAAAAVGQATGGAAAAPGFGARDEEAAAALAAHDVVDGDAVAEAEAVTAAAGDATAAAEPPPRPAAAPPPPISSGSAATSTPSPTSSLAFPSRLSPAGRSFLLSCLEAHAGDRPTSEELMQHPWVLGAQQAPPPADGEGAAEEAPAGAPEH</sequence>
<feature type="binding site" evidence="7">
    <location>
        <position position="551"/>
    </location>
    <ligand>
        <name>ATP</name>
        <dbReference type="ChEBI" id="CHEBI:30616"/>
    </ligand>
</feature>
<dbReference type="AlphaFoldDB" id="A0A9W6B8V2"/>
<feature type="compositionally biased region" description="Low complexity" evidence="9">
    <location>
        <begin position="303"/>
        <end position="312"/>
    </location>
</feature>
<feature type="compositionally biased region" description="Low complexity" evidence="9">
    <location>
        <begin position="99"/>
        <end position="108"/>
    </location>
</feature>
<dbReference type="SMART" id="SM00220">
    <property type="entry name" value="S_TKc"/>
    <property type="match status" value="1"/>
</dbReference>
<evidence type="ECO:0000313" key="12">
    <source>
        <dbReference type="Proteomes" id="UP001165080"/>
    </source>
</evidence>
<reference evidence="11 12" key="1">
    <citation type="journal article" date="2023" name="Commun. Biol.">
        <title>Reorganization of the ancestral sex-determining regions during the evolution of trioecy in Pleodorina starrii.</title>
        <authorList>
            <person name="Takahashi K."/>
            <person name="Suzuki S."/>
            <person name="Kawai-Toyooka H."/>
            <person name="Yamamoto K."/>
            <person name="Hamaji T."/>
            <person name="Ootsuki R."/>
            <person name="Yamaguchi H."/>
            <person name="Kawachi M."/>
            <person name="Higashiyama T."/>
            <person name="Nozaki H."/>
        </authorList>
    </citation>
    <scope>NUCLEOTIDE SEQUENCE [LARGE SCALE GENOMIC DNA]</scope>
    <source>
        <strain evidence="11 12">NIES-4479</strain>
    </source>
</reference>
<evidence type="ECO:0000256" key="3">
    <source>
        <dbReference type="ARBA" id="ARBA00022741"/>
    </source>
</evidence>
<feature type="compositionally biased region" description="Low complexity" evidence="9">
    <location>
        <begin position="745"/>
        <end position="764"/>
    </location>
</feature>
<evidence type="ECO:0000313" key="11">
    <source>
        <dbReference type="EMBL" id="GLC47807.1"/>
    </source>
</evidence>
<dbReference type="InterPro" id="IPR008271">
    <property type="entry name" value="Ser/Thr_kinase_AS"/>
</dbReference>
<feature type="binding site" evidence="7">
    <location>
        <position position="401"/>
    </location>
    <ligand>
        <name>ATP</name>
        <dbReference type="ChEBI" id="CHEBI:30616"/>
    </ligand>
</feature>
<dbReference type="GO" id="GO:0005524">
    <property type="term" value="F:ATP binding"/>
    <property type="evidence" value="ECO:0007669"/>
    <property type="project" value="UniProtKB-KW"/>
</dbReference>
<evidence type="ECO:0000256" key="6">
    <source>
        <dbReference type="PIRSR" id="PIRSR630616-1"/>
    </source>
</evidence>
<dbReference type="Gene3D" id="1.10.510.10">
    <property type="entry name" value="Transferase(Phosphotransferase) domain 1"/>
    <property type="match status" value="2"/>
</dbReference>
<evidence type="ECO:0000256" key="7">
    <source>
        <dbReference type="PIRSR" id="PIRSR630616-2"/>
    </source>
</evidence>
<keyword evidence="12" id="KW-1185">Reference proteome</keyword>
<feature type="binding site" evidence="7">
    <location>
        <begin position="537"/>
        <end position="538"/>
    </location>
    <ligand>
        <name>ATP</name>
        <dbReference type="ChEBI" id="CHEBI:30616"/>
    </ligand>
</feature>
<feature type="region of interest" description="Disordered" evidence="9">
    <location>
        <begin position="723"/>
        <end position="764"/>
    </location>
</feature>
<name>A0A9W6B8V2_9CHLO</name>
<gene>
    <name evidence="11" type="primary">PLEST000609</name>
    <name evidence="11" type="ORF">PLESTB_000027900</name>
</gene>
<dbReference type="Gene3D" id="3.30.200.20">
    <property type="entry name" value="Phosphorylase Kinase, domain 1"/>
    <property type="match status" value="1"/>
</dbReference>
<dbReference type="Proteomes" id="UP001165080">
    <property type="component" value="Unassembled WGS sequence"/>
</dbReference>
<evidence type="ECO:0000256" key="4">
    <source>
        <dbReference type="ARBA" id="ARBA00022777"/>
    </source>
</evidence>
<dbReference type="EMBL" id="BRXU01000001">
    <property type="protein sequence ID" value="GLC47807.1"/>
    <property type="molecule type" value="Genomic_DNA"/>
</dbReference>
<dbReference type="Pfam" id="PF00069">
    <property type="entry name" value="Pkinase"/>
    <property type="match status" value="1"/>
</dbReference>
<feature type="compositionally biased region" description="Basic and acidic residues" evidence="9">
    <location>
        <begin position="1"/>
        <end position="22"/>
    </location>
</feature>
<evidence type="ECO:0000256" key="9">
    <source>
        <dbReference type="SAM" id="MobiDB-lite"/>
    </source>
</evidence>
<feature type="compositionally biased region" description="Low complexity" evidence="9">
    <location>
        <begin position="186"/>
        <end position="197"/>
    </location>
</feature>
<evidence type="ECO:0000256" key="1">
    <source>
        <dbReference type="ARBA" id="ARBA00022527"/>
    </source>
</evidence>
<dbReference type="PANTHER" id="PTHR24350">
    <property type="entry name" value="SERINE/THREONINE-PROTEIN KINASE IAL-RELATED"/>
    <property type="match status" value="1"/>
</dbReference>
<feature type="compositionally biased region" description="Pro residues" evidence="9">
    <location>
        <begin position="731"/>
        <end position="744"/>
    </location>
</feature>
<feature type="compositionally biased region" description="Pro residues" evidence="9">
    <location>
        <begin position="81"/>
        <end position="98"/>
    </location>
</feature>
<evidence type="ECO:0000256" key="5">
    <source>
        <dbReference type="ARBA" id="ARBA00022840"/>
    </source>
</evidence>
<dbReference type="PROSITE" id="PS00108">
    <property type="entry name" value="PROTEIN_KINASE_ST"/>
    <property type="match status" value="1"/>
</dbReference>
<dbReference type="GO" id="GO:0004674">
    <property type="term" value="F:protein serine/threonine kinase activity"/>
    <property type="evidence" value="ECO:0007669"/>
    <property type="project" value="UniProtKB-KW"/>
</dbReference>
<evidence type="ECO:0000259" key="10">
    <source>
        <dbReference type="PROSITE" id="PS50011"/>
    </source>
</evidence>
<keyword evidence="4" id="KW-0418">Kinase</keyword>
<keyword evidence="2" id="KW-0808">Transferase</keyword>
<organism evidence="11 12">
    <name type="scientific">Pleodorina starrii</name>
    <dbReference type="NCBI Taxonomy" id="330485"/>
    <lineage>
        <taxon>Eukaryota</taxon>
        <taxon>Viridiplantae</taxon>
        <taxon>Chlorophyta</taxon>
        <taxon>core chlorophytes</taxon>
        <taxon>Chlorophyceae</taxon>
        <taxon>CS clade</taxon>
        <taxon>Chlamydomonadales</taxon>
        <taxon>Volvocaceae</taxon>
        <taxon>Pleodorina</taxon>
    </lineage>
</organism>
<feature type="cross-link" description="Glycyl lysine isopeptide (Lys-Gly) (interchain with G-Cter in SUMO2)" evidence="8">
    <location>
        <position position="535"/>
    </location>
</feature>
<dbReference type="InterPro" id="IPR011009">
    <property type="entry name" value="Kinase-like_dom_sf"/>
</dbReference>
<feature type="compositionally biased region" description="Low complexity" evidence="9">
    <location>
        <begin position="808"/>
        <end position="823"/>
    </location>
</feature>
<keyword evidence="5 7" id="KW-0067">ATP-binding</keyword>
<keyword evidence="1" id="KW-0723">Serine/threonine-protein kinase</keyword>
<evidence type="ECO:0000256" key="2">
    <source>
        <dbReference type="ARBA" id="ARBA00022679"/>
    </source>
</evidence>
<dbReference type="InterPro" id="IPR000719">
    <property type="entry name" value="Prot_kinase_dom"/>
</dbReference>
<dbReference type="SUPFAM" id="SSF56112">
    <property type="entry name" value="Protein kinase-like (PK-like)"/>
    <property type="match status" value="1"/>
</dbReference>
<dbReference type="InterPro" id="IPR030616">
    <property type="entry name" value="Aur-like"/>
</dbReference>
<feature type="region of interest" description="Disordered" evidence="9">
    <location>
        <begin position="303"/>
        <end position="326"/>
    </location>
</feature>
<accession>A0A9W6B8V2</accession>
<proteinExistence type="predicted"/>
<feature type="region of interest" description="Disordered" evidence="9">
    <location>
        <begin position="785"/>
        <end position="823"/>
    </location>
</feature>